<dbReference type="PANTHER" id="PTHR46312:SF2">
    <property type="entry name" value="NUCLEOTIDE-BINDING OLIGOMERIZATION DOMAIN-CONTAINING PROTEIN 2-LIKE"/>
    <property type="match status" value="1"/>
</dbReference>
<dbReference type="PANTHER" id="PTHR46312">
    <property type="entry name" value="NACHT DOMAIN-CONTAINING PROTEIN"/>
    <property type="match status" value="1"/>
</dbReference>
<organism evidence="6 7">
    <name type="scientific">Porites evermanni</name>
    <dbReference type="NCBI Taxonomy" id="104178"/>
    <lineage>
        <taxon>Eukaryota</taxon>
        <taxon>Metazoa</taxon>
        <taxon>Cnidaria</taxon>
        <taxon>Anthozoa</taxon>
        <taxon>Hexacorallia</taxon>
        <taxon>Scleractinia</taxon>
        <taxon>Fungiina</taxon>
        <taxon>Poritidae</taxon>
        <taxon>Porites</taxon>
    </lineage>
</organism>
<keyword evidence="7" id="KW-1185">Reference proteome</keyword>
<accession>A0ABN8S7S1</accession>
<dbReference type="InterPro" id="IPR027417">
    <property type="entry name" value="P-loop_NTPase"/>
</dbReference>
<dbReference type="SUPFAM" id="SSF52047">
    <property type="entry name" value="RNI-like"/>
    <property type="match status" value="1"/>
</dbReference>
<evidence type="ECO:0000256" key="3">
    <source>
        <dbReference type="SAM" id="Coils"/>
    </source>
</evidence>
<protein>
    <recommendedName>
        <fullName evidence="5">NACHT domain-containing protein</fullName>
    </recommendedName>
</protein>
<dbReference type="Proteomes" id="UP001159427">
    <property type="component" value="Unassembled WGS sequence"/>
</dbReference>
<proteinExistence type="predicted"/>
<keyword evidence="3" id="KW-0175">Coiled coil</keyword>
<dbReference type="Gene3D" id="3.80.10.10">
    <property type="entry name" value="Ribonuclease Inhibitor"/>
    <property type="match status" value="1"/>
</dbReference>
<feature type="coiled-coil region" evidence="3">
    <location>
        <begin position="94"/>
        <end position="121"/>
    </location>
</feature>
<dbReference type="Gene3D" id="3.40.50.300">
    <property type="entry name" value="P-loop containing nucleotide triphosphate hydrolases"/>
    <property type="match status" value="1"/>
</dbReference>
<name>A0ABN8S7S1_9CNID</name>
<keyword evidence="1" id="KW-0547">Nucleotide-binding</keyword>
<evidence type="ECO:0000313" key="7">
    <source>
        <dbReference type="Proteomes" id="UP001159427"/>
    </source>
</evidence>
<feature type="domain" description="NACHT" evidence="5">
    <location>
        <begin position="309"/>
        <end position="439"/>
    </location>
</feature>
<evidence type="ECO:0000256" key="4">
    <source>
        <dbReference type="SAM" id="MobiDB-lite"/>
    </source>
</evidence>
<sequence>GASNVVQGASNDHGAGDKVSGSVGRVSQDQGASDALQGNDPSAGGEVPNSSNQVHYDQGASASAVYKASKNLGAIGTEASDSGKVIPHDKDPLYQTLEDNITKTDEKVKQFGQELKTLKKDAKSADFSEQEASRYNDTGERSGASKEEVSHVKTSDLKACRNKLADYYKRTATVPTSVWSSICQVKLEKIYTRLSWVKKEQTPTGTSPAELTDYSELFTADENGVLPKRILVQGETGIGKSTFVKTLALHWAKLVDDKDVVNEVMASSSKCGGVKEPSREDHMGVSQAESSETRKHDDSSESHIDALKKFQLVIAVPLKYVSKCQTFREVLSCSRLIPKDEEYLTDGIFTYICNNQEKVLLVFDGYDEYRTGSVAETQFGPRSTSPICEIFHRNELRDCTLLVTTRSSRAGELLEFCPDKHAEITGFGITDQLDFMERVLDSSSQAIELSICLFEKKVKDLARVPLLNLFFCLLFRQEKENLIKVDNRKTPLYRAIIRCILHHSKRRLSPAEVKGEDYREILAEIGKVALESLLKGSQVFECHQLSEKVRGEKSVMVGLLQLTENGASPEPTEIVSFIHKSIQEYLAAWFIANICVPEGNLGGIEKHAATLEDCESTANVLHFVCGLSKDGAVKVLTHLSTVRANDSSLEFSKLMPVDETETNLPWAGFTMRHIQFNDLVLDCLQEVSVLTPDLIEHVFGCTGGIIFQETPVGRGLVPKPEVLTQQATHSWAFYFINRFPERRRLFWPLITANPVKNLYQSVQFLDLLDIPLRMVRNSKELKLGDFLTKFRLCSCRRCTFASVLCCTDGKMMVYITDLKLLCDTHTGMFTEAAAVVCDQSVSAKMCSSQPCLKFLTSLSCIFHGNRELLKELVVMVRNCKHLQGIKYDVDGDYVVEDLLCPISSETAMAIVSSISPESLGEVSLKHINLTTSAAATLGKSLSKMTFLRRLQLTGPYYIGSRDCFLKLNTLFEGFNHVRHLEELRLSRFCVVDSFAPLTEKFCFFPNLKKLVLKDVNLDGDGLCLLLEGSRFIPNLQHLNLSFNPLGRAVRAIASYLDKLPELRELLIYDRSVDGSEDLKYVRKAAKELRPEISVLGELIPVD</sequence>
<keyword evidence="2" id="KW-0067">ATP-binding</keyword>
<comment type="caution">
    <text evidence="6">The sequence shown here is derived from an EMBL/GenBank/DDBJ whole genome shotgun (WGS) entry which is preliminary data.</text>
</comment>
<feature type="region of interest" description="Disordered" evidence="4">
    <location>
        <begin position="1"/>
        <end position="59"/>
    </location>
</feature>
<feature type="non-terminal residue" evidence="6">
    <location>
        <position position="1"/>
    </location>
</feature>
<dbReference type="InterPro" id="IPR032675">
    <property type="entry name" value="LRR_dom_sf"/>
</dbReference>
<dbReference type="InterPro" id="IPR007111">
    <property type="entry name" value="NACHT_NTPase"/>
</dbReference>
<dbReference type="EMBL" id="CALNXI010002434">
    <property type="protein sequence ID" value="CAH3187628.1"/>
    <property type="molecule type" value="Genomic_DNA"/>
</dbReference>
<evidence type="ECO:0000313" key="6">
    <source>
        <dbReference type="EMBL" id="CAH3187628.1"/>
    </source>
</evidence>
<evidence type="ECO:0000259" key="5">
    <source>
        <dbReference type="Pfam" id="PF05729"/>
    </source>
</evidence>
<feature type="region of interest" description="Disordered" evidence="4">
    <location>
        <begin position="270"/>
        <end position="300"/>
    </location>
</feature>
<gene>
    <name evidence="6" type="ORF">PEVE_00017813</name>
</gene>
<reference evidence="6 7" key="1">
    <citation type="submission" date="2022-05" db="EMBL/GenBank/DDBJ databases">
        <authorList>
            <consortium name="Genoscope - CEA"/>
            <person name="William W."/>
        </authorList>
    </citation>
    <scope>NUCLEOTIDE SEQUENCE [LARGE SCALE GENOMIC DNA]</scope>
</reference>
<dbReference type="Pfam" id="PF05729">
    <property type="entry name" value="NACHT"/>
    <property type="match status" value="1"/>
</dbReference>
<feature type="compositionally biased region" description="Basic and acidic residues" evidence="4">
    <location>
        <begin position="291"/>
        <end position="300"/>
    </location>
</feature>
<evidence type="ECO:0000256" key="2">
    <source>
        <dbReference type="ARBA" id="ARBA00022840"/>
    </source>
</evidence>
<feature type="compositionally biased region" description="Polar residues" evidence="4">
    <location>
        <begin position="1"/>
        <end position="10"/>
    </location>
</feature>
<feature type="region of interest" description="Disordered" evidence="4">
    <location>
        <begin position="122"/>
        <end position="150"/>
    </location>
</feature>
<evidence type="ECO:0000256" key="1">
    <source>
        <dbReference type="ARBA" id="ARBA00022741"/>
    </source>
</evidence>